<gene>
    <name evidence="1" type="ORF">RPERSI_LOCUS11752</name>
</gene>
<comment type="caution">
    <text evidence="1">The sequence shown here is derived from an EMBL/GenBank/DDBJ whole genome shotgun (WGS) entry which is preliminary data.</text>
</comment>
<organism evidence="1 2">
    <name type="scientific">Racocetra persica</name>
    <dbReference type="NCBI Taxonomy" id="160502"/>
    <lineage>
        <taxon>Eukaryota</taxon>
        <taxon>Fungi</taxon>
        <taxon>Fungi incertae sedis</taxon>
        <taxon>Mucoromycota</taxon>
        <taxon>Glomeromycotina</taxon>
        <taxon>Glomeromycetes</taxon>
        <taxon>Diversisporales</taxon>
        <taxon>Gigasporaceae</taxon>
        <taxon>Racocetra</taxon>
    </lineage>
</organism>
<accession>A0ACA9Q1R0</accession>
<feature type="non-terminal residue" evidence="1">
    <location>
        <position position="1"/>
    </location>
</feature>
<evidence type="ECO:0000313" key="1">
    <source>
        <dbReference type="EMBL" id="CAG8726633.1"/>
    </source>
</evidence>
<proteinExistence type="predicted"/>
<reference evidence="1" key="1">
    <citation type="submission" date="2021-06" db="EMBL/GenBank/DDBJ databases">
        <authorList>
            <person name="Kallberg Y."/>
            <person name="Tangrot J."/>
            <person name="Rosling A."/>
        </authorList>
    </citation>
    <scope>NUCLEOTIDE SEQUENCE</scope>
    <source>
        <strain evidence="1">MA461A</strain>
    </source>
</reference>
<protein>
    <submittedName>
        <fullName evidence="1">10134_t:CDS:1</fullName>
    </submittedName>
</protein>
<name>A0ACA9Q1R0_9GLOM</name>
<dbReference type="EMBL" id="CAJVQC010024482">
    <property type="protein sequence ID" value="CAG8726633.1"/>
    <property type="molecule type" value="Genomic_DNA"/>
</dbReference>
<dbReference type="Proteomes" id="UP000789920">
    <property type="component" value="Unassembled WGS sequence"/>
</dbReference>
<sequence>VTHLFQKVFDISISCLSTAKQPERERYEMISKNYFAVRFNCKPLSETKDWIISKLARTIFRKGLIKKNKIFQLGTFLIQKLLSGNYQVVKPLHVSQDWLEIELLNLDIDESNESDIDKMNDTKLSITSATIAVQLKDKSITIDHRNQKNFQEAKLFCISKATSYLGSMSNMKLTSSQKDYKKPNQEVKTNKIK</sequence>
<evidence type="ECO:0000313" key="2">
    <source>
        <dbReference type="Proteomes" id="UP000789920"/>
    </source>
</evidence>
<keyword evidence="2" id="KW-1185">Reference proteome</keyword>